<evidence type="ECO:0000256" key="13">
    <source>
        <dbReference type="ARBA" id="ARBA00022801"/>
    </source>
</evidence>
<evidence type="ECO:0000256" key="8">
    <source>
        <dbReference type="ARBA" id="ARBA00022722"/>
    </source>
</evidence>
<evidence type="ECO:0000259" key="26">
    <source>
        <dbReference type="Pfam" id="PF13087"/>
    </source>
</evidence>
<keyword evidence="8" id="KW-0540">Nuclease</keyword>
<dbReference type="GO" id="GO:0004519">
    <property type="term" value="F:endonuclease activity"/>
    <property type="evidence" value="ECO:0007669"/>
    <property type="project" value="UniProtKB-KW"/>
</dbReference>
<keyword evidence="14 27" id="KW-0347">Helicase</keyword>
<dbReference type="CDD" id="cd18808">
    <property type="entry name" value="SF1_C_Upf1"/>
    <property type="match status" value="1"/>
</dbReference>
<dbReference type="FunFam" id="3.40.50.300:FF:001170">
    <property type="entry name" value="DNA replication helicase Dna2"/>
    <property type="match status" value="1"/>
</dbReference>
<reference evidence="27" key="1">
    <citation type="submission" date="2020-05" db="EMBL/GenBank/DDBJ databases">
        <title>Mycena genomes resolve the evolution of fungal bioluminescence.</title>
        <authorList>
            <person name="Tsai I.J."/>
        </authorList>
    </citation>
    <scope>NUCLEOTIDE SEQUENCE</scope>
    <source>
        <strain evidence="27">171206Taipei</strain>
    </source>
</reference>
<dbReference type="Gene3D" id="3.40.50.300">
    <property type="entry name" value="P-loop containing nucleotide triphosphate hydrolases"/>
    <property type="match status" value="2"/>
</dbReference>
<evidence type="ECO:0000256" key="7">
    <source>
        <dbReference type="ARBA" id="ARBA00022705"/>
    </source>
</evidence>
<dbReference type="CDD" id="cd18041">
    <property type="entry name" value="DEXXQc_DNA2"/>
    <property type="match status" value="1"/>
</dbReference>
<keyword evidence="28" id="KW-1185">Reference proteome</keyword>
<dbReference type="PANTHER" id="PTHR43788:SF8">
    <property type="entry name" value="DNA-BINDING PROTEIN SMUBP-2"/>
    <property type="match status" value="1"/>
</dbReference>
<comment type="caution">
    <text evidence="27">The sequence shown here is derived from an EMBL/GenBank/DDBJ whole genome shotgun (WGS) entry which is preliminary data.</text>
</comment>
<keyword evidence="19" id="KW-0234">DNA repair</keyword>
<dbReference type="InterPro" id="IPR050534">
    <property type="entry name" value="Coronavir_polyprotein_1ab"/>
</dbReference>
<dbReference type="Gene3D" id="3.90.320.10">
    <property type="match status" value="1"/>
</dbReference>
<keyword evidence="9" id="KW-0479">Metal-binding</keyword>
<dbReference type="PANTHER" id="PTHR43788">
    <property type="entry name" value="DNA2/NAM7 HELICASE FAMILY MEMBER"/>
    <property type="match status" value="1"/>
</dbReference>
<dbReference type="EMBL" id="JACAZF010000007">
    <property type="protein sequence ID" value="KAF7298895.1"/>
    <property type="molecule type" value="Genomic_DNA"/>
</dbReference>
<keyword evidence="20" id="KW-0539">Nucleus</keyword>
<evidence type="ECO:0000256" key="12">
    <source>
        <dbReference type="ARBA" id="ARBA00022763"/>
    </source>
</evidence>
<keyword evidence="12" id="KW-0227">DNA damage</keyword>
<feature type="region of interest" description="Disordered" evidence="23">
    <location>
        <begin position="1144"/>
        <end position="1163"/>
    </location>
</feature>
<dbReference type="FunFam" id="3.40.50.300:FF:000789">
    <property type="entry name" value="DNA replication ATP-dependent helicase/nuclease DNA2"/>
    <property type="match status" value="1"/>
</dbReference>
<evidence type="ECO:0000256" key="1">
    <source>
        <dbReference type="ARBA" id="ARBA00001966"/>
    </source>
</evidence>
<evidence type="ECO:0000313" key="28">
    <source>
        <dbReference type="Proteomes" id="UP000636479"/>
    </source>
</evidence>
<feature type="compositionally biased region" description="Basic and acidic residues" evidence="23">
    <location>
        <begin position="1147"/>
        <end position="1163"/>
    </location>
</feature>
<evidence type="ECO:0000256" key="10">
    <source>
        <dbReference type="ARBA" id="ARBA00022741"/>
    </source>
</evidence>
<evidence type="ECO:0000256" key="17">
    <source>
        <dbReference type="ARBA" id="ARBA00023014"/>
    </source>
</evidence>
<evidence type="ECO:0000256" key="15">
    <source>
        <dbReference type="ARBA" id="ARBA00022840"/>
    </source>
</evidence>
<dbReference type="GO" id="GO:0005524">
    <property type="term" value="F:ATP binding"/>
    <property type="evidence" value="ECO:0007669"/>
    <property type="project" value="UniProtKB-KW"/>
</dbReference>
<evidence type="ECO:0000256" key="22">
    <source>
        <dbReference type="ARBA" id="ARBA00047995"/>
    </source>
</evidence>
<dbReference type="Pfam" id="PF13087">
    <property type="entry name" value="AAA_12"/>
    <property type="match status" value="1"/>
</dbReference>
<gene>
    <name evidence="27" type="ORF">MIND_00837500</name>
</gene>
<organism evidence="27 28">
    <name type="scientific">Mycena indigotica</name>
    <dbReference type="NCBI Taxonomy" id="2126181"/>
    <lineage>
        <taxon>Eukaryota</taxon>
        <taxon>Fungi</taxon>
        <taxon>Dikarya</taxon>
        <taxon>Basidiomycota</taxon>
        <taxon>Agaricomycotina</taxon>
        <taxon>Agaricomycetes</taxon>
        <taxon>Agaricomycetidae</taxon>
        <taxon>Agaricales</taxon>
        <taxon>Marasmiineae</taxon>
        <taxon>Mycenaceae</taxon>
        <taxon>Mycena</taxon>
    </lineage>
</organism>
<feature type="region of interest" description="Disordered" evidence="23">
    <location>
        <begin position="47"/>
        <end position="66"/>
    </location>
</feature>
<evidence type="ECO:0000256" key="21">
    <source>
        <dbReference type="ARBA" id="ARBA00023268"/>
    </source>
</evidence>
<dbReference type="GO" id="GO:0005634">
    <property type="term" value="C:nucleus"/>
    <property type="evidence" value="ECO:0007669"/>
    <property type="project" value="UniProtKB-SubCell"/>
</dbReference>
<comment type="similarity">
    <text evidence="3">Belongs to the DNA2/NAM7 helicase family.</text>
</comment>
<keyword evidence="17" id="KW-0411">Iron-sulfur</keyword>
<feature type="domain" description="DNA replication factor Dna2 N-terminal" evidence="24">
    <location>
        <begin position="154"/>
        <end position="351"/>
    </location>
</feature>
<evidence type="ECO:0000256" key="16">
    <source>
        <dbReference type="ARBA" id="ARBA00023004"/>
    </source>
</evidence>
<evidence type="ECO:0000256" key="18">
    <source>
        <dbReference type="ARBA" id="ARBA00023125"/>
    </source>
</evidence>
<dbReference type="GeneID" id="59347557"/>
<evidence type="ECO:0000259" key="25">
    <source>
        <dbReference type="Pfam" id="PF13086"/>
    </source>
</evidence>
<dbReference type="RefSeq" id="XP_037218283.1">
    <property type="nucleotide sequence ID" value="XM_037365041.1"/>
</dbReference>
<dbReference type="GO" id="GO:0003677">
    <property type="term" value="F:DNA binding"/>
    <property type="evidence" value="ECO:0007669"/>
    <property type="project" value="UniProtKB-KW"/>
</dbReference>
<dbReference type="InterPro" id="IPR026851">
    <property type="entry name" value="Dna2/JHS1_DEXXQ-box"/>
</dbReference>
<comment type="subcellular location">
    <subcellularLocation>
        <location evidence="2">Nucleus</location>
    </subcellularLocation>
</comment>
<dbReference type="GO" id="GO:0046872">
    <property type="term" value="F:metal ion binding"/>
    <property type="evidence" value="ECO:0007669"/>
    <property type="project" value="UniProtKB-KW"/>
</dbReference>
<comment type="catalytic activity">
    <reaction evidence="22">
        <text>ATP + H2O = ADP + phosphate + H(+)</text>
        <dbReference type="Rhea" id="RHEA:13065"/>
        <dbReference type="ChEBI" id="CHEBI:15377"/>
        <dbReference type="ChEBI" id="CHEBI:15378"/>
        <dbReference type="ChEBI" id="CHEBI:30616"/>
        <dbReference type="ChEBI" id="CHEBI:43474"/>
        <dbReference type="ChEBI" id="CHEBI:456216"/>
        <dbReference type="EC" id="3.6.4.12"/>
    </reaction>
</comment>
<dbReference type="GO" id="GO:0051539">
    <property type="term" value="F:4 iron, 4 sulfur cluster binding"/>
    <property type="evidence" value="ECO:0007669"/>
    <property type="project" value="UniProtKB-KW"/>
</dbReference>
<evidence type="ECO:0000256" key="19">
    <source>
        <dbReference type="ARBA" id="ARBA00023204"/>
    </source>
</evidence>
<dbReference type="Pfam" id="PF08696">
    <property type="entry name" value="Dna2"/>
    <property type="match status" value="1"/>
</dbReference>
<evidence type="ECO:0000256" key="11">
    <source>
        <dbReference type="ARBA" id="ARBA00022759"/>
    </source>
</evidence>
<keyword evidence="16" id="KW-0408">Iron</keyword>
<keyword evidence="13" id="KW-0378">Hydrolase</keyword>
<dbReference type="GO" id="GO:0006260">
    <property type="term" value="P:DNA replication"/>
    <property type="evidence" value="ECO:0007669"/>
    <property type="project" value="UniProtKB-KW"/>
</dbReference>
<accession>A0A8H6SFZ8</accession>
<dbReference type="InterPro" id="IPR011604">
    <property type="entry name" value="PDDEXK-like_dom_sf"/>
</dbReference>
<keyword evidence="7" id="KW-0235">DNA replication</keyword>
<keyword evidence="11" id="KW-0255">Endonuclease</keyword>
<evidence type="ECO:0000256" key="9">
    <source>
        <dbReference type="ARBA" id="ARBA00022723"/>
    </source>
</evidence>
<dbReference type="InterPro" id="IPR014808">
    <property type="entry name" value="DNA_replication_fac_Dna2_N"/>
</dbReference>
<evidence type="ECO:0000256" key="5">
    <source>
        <dbReference type="ARBA" id="ARBA00021516"/>
    </source>
</evidence>
<dbReference type="EC" id="3.6.4.12" evidence="4"/>
<dbReference type="GO" id="GO:0017116">
    <property type="term" value="F:single-stranded DNA helicase activity"/>
    <property type="evidence" value="ECO:0007669"/>
    <property type="project" value="InterPro"/>
</dbReference>
<evidence type="ECO:0000313" key="27">
    <source>
        <dbReference type="EMBL" id="KAF7298895.1"/>
    </source>
</evidence>
<comment type="cofactor">
    <cofactor evidence="1">
        <name>[4Fe-4S] cluster</name>
        <dbReference type="ChEBI" id="CHEBI:49883"/>
    </cofactor>
</comment>
<dbReference type="GO" id="GO:0016787">
    <property type="term" value="F:hydrolase activity"/>
    <property type="evidence" value="ECO:0007669"/>
    <property type="project" value="UniProtKB-KW"/>
</dbReference>
<evidence type="ECO:0000256" key="3">
    <source>
        <dbReference type="ARBA" id="ARBA00007913"/>
    </source>
</evidence>
<feature type="domain" description="DNA2/NAM7 helicase helicase" evidence="25">
    <location>
        <begin position="715"/>
        <end position="806"/>
    </location>
</feature>
<evidence type="ECO:0000256" key="14">
    <source>
        <dbReference type="ARBA" id="ARBA00022806"/>
    </source>
</evidence>
<keyword evidence="10" id="KW-0547">Nucleotide-binding</keyword>
<keyword evidence="15" id="KW-0067">ATP-binding</keyword>
<dbReference type="AlphaFoldDB" id="A0A8H6SFZ8"/>
<sequence>MPTPQEEEEFMKSLLLDLERDSSFWTATLTPDPSPVKPTSATTFTLSAASSPCSTRLPPTTPTKPAKPLAQTVAVEDVDMSALLDGAEDWDWSEPLLSPVKPKPKAKRKPIDTPIYLPPPFIRCVVESVAVPEVSRGKMQKDLSVRLDGPDVKYCVTLQDEWARTDVRVGDIINIVGSSPLSTAISITSSQNFLILHPDLLLTPTTLANSIECRRKQMISSLVRSTSDTSPALVWGNILHEVMQSCMAVEYWDERWIEAKVEEIIREHISDIAKINLSVEDARREINLRARGLKAFSEKYLADSPKPEAILTNTRSGPAEVSALAVSQLLDIEEDIWSPMWGLKGKIDATVLAIISDSAAAKTVLSSGPKPFEIKTGRPVASLEHRAQTMLYTLLTQERYGAEVTSGLLFYTQSEEVVRVPATRNDIKGLIGIRNEIAGYMMRRTKANGSRFTSEPEPFLPPTIDDERICKRCYNIDACMLYRKAVENVEDTRSPISDIYQLKTSHITSEQAEFFKQWEALLSLEEQDLLRFRKELWTMGAAQREAKGRCFSSMALDTTFSPPKYMAKTHKIHQFTYRFVRNSEATSLLNKHIGVGEPITVSVEPNMYALSRGFILELEPLSVVIGVDRELSLDNINMRLARFRPSGASIGSPVFRIDKDEMFGGMGRMRDNLAHLFYVDGDQRRLELIVNLRPPVFVDPSTAIPAHLTTHIDSLNSNQQDAIHKVLRAEDYSLILGMPGTGKTTVIASLIKIMVGMGKTVLLTSYTHSAVDNILLKLKGKVDFDILRLGNVDKVHPDAREFTLEARRTPTTVEQLEHQILSPPVVATTCLSVDHALFSRRKFDYCIVDEASQITLPTCLGPLRFAQTFVLVGDHHQLPPLVRNKDARKGGLDVSLFRRLSTAHPDAVADMSHQYRMNEDIMTLSNRLIYNNKLRCGSDEVARQSLVLPDRTFMDGLHKGTMCHSKGCWLDCLMAESCKAVFVDTDALPARDSKVGDLVQNEVEAALVSQITETLLRSGVSVEQIGILSLYRQQLKLLNHLLQHRKGLELLTADRSQGRDKDCIIISLVRSNLDGNVGDLIKDWRRMNVSFTRARSKLIIVGSRKTLQAAPLLKDFFELMDSRGWILALPPQADTLHPCFAGVPSGGEKRRAEEPAKENAVERPVKKIKTKEEGILRGRPILRDLVNESIM</sequence>
<evidence type="ECO:0000256" key="20">
    <source>
        <dbReference type="ARBA" id="ARBA00023242"/>
    </source>
</evidence>
<protein>
    <recommendedName>
        <fullName evidence="5">DNA replication ATP-dependent helicase/nuclease DNA2</fullName>
        <ecNumber evidence="4">3.6.4.12</ecNumber>
    </recommendedName>
</protein>
<proteinExistence type="inferred from homology"/>
<evidence type="ECO:0000256" key="2">
    <source>
        <dbReference type="ARBA" id="ARBA00004123"/>
    </source>
</evidence>
<dbReference type="GO" id="GO:0006281">
    <property type="term" value="P:DNA repair"/>
    <property type="evidence" value="ECO:0007669"/>
    <property type="project" value="UniProtKB-KW"/>
</dbReference>
<dbReference type="InterPro" id="IPR027417">
    <property type="entry name" value="P-loop_NTPase"/>
</dbReference>
<feature type="domain" description="DNA2/NAM7 helicase-like C-terminal" evidence="26">
    <location>
        <begin position="892"/>
        <end position="1104"/>
    </location>
</feature>
<dbReference type="Proteomes" id="UP000636479">
    <property type="component" value="Unassembled WGS sequence"/>
</dbReference>
<keyword evidence="18" id="KW-0238">DNA-binding</keyword>
<dbReference type="SUPFAM" id="SSF52540">
    <property type="entry name" value="P-loop containing nucleoside triphosphate hydrolases"/>
    <property type="match status" value="1"/>
</dbReference>
<evidence type="ECO:0000256" key="6">
    <source>
        <dbReference type="ARBA" id="ARBA00022485"/>
    </source>
</evidence>
<name>A0A8H6SFZ8_9AGAR</name>
<feature type="domain" description="DNA2/NAM7 helicase helicase" evidence="25">
    <location>
        <begin position="820"/>
        <end position="883"/>
    </location>
</feature>
<evidence type="ECO:0000256" key="4">
    <source>
        <dbReference type="ARBA" id="ARBA00012551"/>
    </source>
</evidence>
<dbReference type="GO" id="GO:0043139">
    <property type="term" value="F:5'-3' DNA helicase activity"/>
    <property type="evidence" value="ECO:0007669"/>
    <property type="project" value="TreeGrafter"/>
</dbReference>
<evidence type="ECO:0000259" key="24">
    <source>
        <dbReference type="Pfam" id="PF08696"/>
    </source>
</evidence>
<dbReference type="Pfam" id="PF13086">
    <property type="entry name" value="AAA_11"/>
    <property type="match status" value="2"/>
</dbReference>
<evidence type="ECO:0000256" key="23">
    <source>
        <dbReference type="SAM" id="MobiDB-lite"/>
    </source>
</evidence>
<keyword evidence="21" id="KW-0511">Multifunctional enzyme</keyword>
<dbReference type="OrthoDB" id="6513042at2759"/>
<dbReference type="InterPro" id="IPR041679">
    <property type="entry name" value="DNA2/NAM7-like_C"/>
</dbReference>
<dbReference type="InterPro" id="IPR041677">
    <property type="entry name" value="DNA2/NAM7_AAA_11"/>
</dbReference>
<dbReference type="InterPro" id="IPR047187">
    <property type="entry name" value="SF1_C_Upf1"/>
</dbReference>
<keyword evidence="6" id="KW-0004">4Fe-4S</keyword>
<dbReference type="CDD" id="cd22318">
    <property type="entry name" value="DNA2_N-like"/>
    <property type="match status" value="1"/>
</dbReference>